<dbReference type="PIRSF" id="PIRSF000137">
    <property type="entry name" value="Alcohol_oxidase"/>
    <property type="match status" value="1"/>
</dbReference>
<dbReference type="RefSeq" id="WP_253758817.1">
    <property type="nucleotide sequence ID" value="NZ_BAABKA010000055.1"/>
</dbReference>
<evidence type="ECO:0000259" key="6">
    <source>
        <dbReference type="PROSITE" id="PS00624"/>
    </source>
</evidence>
<keyword evidence="3" id="KW-0285">Flavoprotein</keyword>
<evidence type="ECO:0000256" key="4">
    <source>
        <dbReference type="ARBA" id="ARBA00022827"/>
    </source>
</evidence>
<evidence type="ECO:0000313" key="8">
    <source>
        <dbReference type="Proteomes" id="UP001139648"/>
    </source>
</evidence>
<gene>
    <name evidence="7" type="ORF">HD597_012511</name>
</gene>
<keyword evidence="7" id="KW-0560">Oxidoreductase</keyword>
<dbReference type="GO" id="GO:0008812">
    <property type="term" value="F:choline dehydrogenase activity"/>
    <property type="evidence" value="ECO:0007669"/>
    <property type="project" value="UniProtKB-EC"/>
</dbReference>
<keyword evidence="4 5" id="KW-0274">FAD</keyword>
<dbReference type="EC" id="1.1.99.1" evidence="7"/>
<reference evidence="7" key="1">
    <citation type="submission" date="2022-06" db="EMBL/GenBank/DDBJ databases">
        <title>Sequencing the genomes of 1000 actinobacteria strains.</title>
        <authorList>
            <person name="Klenk H.-P."/>
        </authorList>
    </citation>
    <scope>NUCLEOTIDE SEQUENCE</scope>
    <source>
        <strain evidence="7">DSM 46694</strain>
    </source>
</reference>
<dbReference type="PROSITE" id="PS00624">
    <property type="entry name" value="GMC_OXRED_2"/>
    <property type="match status" value="1"/>
</dbReference>
<feature type="binding site" evidence="5">
    <location>
        <position position="159"/>
    </location>
    <ligand>
        <name>FAD</name>
        <dbReference type="ChEBI" id="CHEBI:57692"/>
    </ligand>
</feature>
<dbReference type="PRINTS" id="PR00411">
    <property type="entry name" value="PNDRDTASEI"/>
</dbReference>
<comment type="caution">
    <text evidence="7">The sequence shown here is derived from an EMBL/GenBank/DDBJ whole genome shotgun (WGS) entry which is preliminary data.</text>
</comment>
<feature type="domain" description="Glucose-methanol-choline oxidoreductase N-terminal" evidence="6">
    <location>
        <begin position="194"/>
        <end position="208"/>
    </location>
</feature>
<dbReference type="PANTHER" id="PTHR11552">
    <property type="entry name" value="GLUCOSE-METHANOL-CHOLINE GMC OXIDOREDUCTASE"/>
    <property type="match status" value="1"/>
</dbReference>
<dbReference type="Gene3D" id="3.50.50.60">
    <property type="entry name" value="FAD/NAD(P)-binding domain"/>
    <property type="match status" value="2"/>
</dbReference>
<comment type="cofactor">
    <cofactor evidence="1 5">
        <name>FAD</name>
        <dbReference type="ChEBI" id="CHEBI:57692"/>
    </cofactor>
</comment>
<dbReference type="Proteomes" id="UP001139648">
    <property type="component" value="Unassembled WGS sequence"/>
</dbReference>
<evidence type="ECO:0000256" key="3">
    <source>
        <dbReference type="ARBA" id="ARBA00022630"/>
    </source>
</evidence>
<dbReference type="Gene3D" id="3.30.410.40">
    <property type="match status" value="1"/>
</dbReference>
<proteinExistence type="inferred from homology"/>
<comment type="similarity">
    <text evidence="2">Belongs to the GMC oxidoreductase family.</text>
</comment>
<protein>
    <submittedName>
        <fullName evidence="7">Choline dehydrogenase</fullName>
        <ecNumber evidence="7">1.1.99.1</ecNumber>
    </submittedName>
</protein>
<evidence type="ECO:0000256" key="2">
    <source>
        <dbReference type="ARBA" id="ARBA00010790"/>
    </source>
</evidence>
<accession>A0A9X2H162</accession>
<dbReference type="InterPro" id="IPR007867">
    <property type="entry name" value="GMC_OxRtase_C"/>
</dbReference>
<dbReference type="PANTHER" id="PTHR11552:SF147">
    <property type="entry name" value="CHOLINE DEHYDROGENASE, MITOCHONDRIAL"/>
    <property type="match status" value="1"/>
</dbReference>
<keyword evidence="8" id="KW-1185">Reference proteome</keyword>
<dbReference type="InterPro" id="IPR012132">
    <property type="entry name" value="GMC_OxRdtase"/>
</dbReference>
<organism evidence="7 8">
    <name type="scientific">Nonomuraea thailandensis</name>
    <dbReference type="NCBI Taxonomy" id="1188745"/>
    <lineage>
        <taxon>Bacteria</taxon>
        <taxon>Bacillati</taxon>
        <taxon>Actinomycetota</taxon>
        <taxon>Actinomycetes</taxon>
        <taxon>Streptosporangiales</taxon>
        <taxon>Streptosporangiaceae</taxon>
        <taxon>Nonomuraea</taxon>
    </lineage>
</organism>
<dbReference type="AlphaFoldDB" id="A0A9X2H162"/>
<dbReference type="SUPFAM" id="SSF51905">
    <property type="entry name" value="FAD/NAD(P)-binding domain"/>
    <property type="match status" value="1"/>
</dbReference>
<dbReference type="Pfam" id="PF05199">
    <property type="entry name" value="GMC_oxred_C"/>
    <property type="match status" value="1"/>
</dbReference>
<name>A0A9X2H162_9ACTN</name>
<dbReference type="SUPFAM" id="SSF54373">
    <property type="entry name" value="FAD-linked reductases, C-terminal domain"/>
    <property type="match status" value="1"/>
</dbReference>
<evidence type="ECO:0000256" key="5">
    <source>
        <dbReference type="PIRSR" id="PIRSR000137-2"/>
    </source>
</evidence>
<evidence type="ECO:0000313" key="7">
    <source>
        <dbReference type="EMBL" id="MCP2365491.1"/>
    </source>
</evidence>
<evidence type="ECO:0000256" key="1">
    <source>
        <dbReference type="ARBA" id="ARBA00001974"/>
    </source>
</evidence>
<sequence>MEYDYVVVGAGAAAGVLAARLSQDPDVSVLLLAAGGASEPAIRPFTRGHRSGYDAWAARGWSFDDLLPYLKRSERAPGRDARWRGRSGPLSVAPTAGPSPVIAACVAAAEEAGHPRAADISSGLEEGFGLPDLNLTGAAAYLAPASGRPNLRVVPGALVHRLLVEGGRCAGVVCTVDGEQVTARAAREVVLAAGAIGTPHLLMLSGIGPSGHLREAGVAVVHDLPGVGSNLQDHVTAGLVYTPARSLLAPRNGHGQALGLLRGPHAQDGPDLQITFLDVPSHSPALGGPRQGYTILVTLARPRGRGTVRLASASPAGPPAVALRPYADPRDLATMVAGLRAAREIGRAPALDGWRGGEVLPGADVRDTRALRAYLRAGPGSAAHHAGTCAIGAVVDEELRVLGLDGLRVADASVMPSIVSGDPGAAVYGIAERAAELIA</sequence>
<dbReference type="InterPro" id="IPR036188">
    <property type="entry name" value="FAD/NAD-bd_sf"/>
</dbReference>
<dbReference type="Pfam" id="PF00732">
    <property type="entry name" value="GMC_oxred_N"/>
    <property type="match status" value="1"/>
</dbReference>
<dbReference type="EMBL" id="JAMZEB010000002">
    <property type="protein sequence ID" value="MCP2365491.1"/>
    <property type="molecule type" value="Genomic_DNA"/>
</dbReference>
<dbReference type="GO" id="GO:0050660">
    <property type="term" value="F:flavin adenine dinucleotide binding"/>
    <property type="evidence" value="ECO:0007669"/>
    <property type="project" value="InterPro"/>
</dbReference>
<dbReference type="InterPro" id="IPR000172">
    <property type="entry name" value="GMC_OxRdtase_N"/>
</dbReference>